<keyword evidence="3" id="KW-1185">Reference proteome</keyword>
<gene>
    <name evidence="2" type="ORF">L227DRAFT_618143</name>
</gene>
<evidence type="ECO:0000313" key="2">
    <source>
        <dbReference type="EMBL" id="RPD52053.1"/>
    </source>
</evidence>
<dbReference type="EMBL" id="ML122482">
    <property type="protein sequence ID" value="RPD52053.1"/>
    <property type="molecule type" value="Genomic_DNA"/>
</dbReference>
<feature type="region of interest" description="Disordered" evidence="1">
    <location>
        <begin position="58"/>
        <end position="144"/>
    </location>
</feature>
<organism evidence="2 3">
    <name type="scientific">Lentinus tigrinus ALCF2SS1-6</name>
    <dbReference type="NCBI Taxonomy" id="1328759"/>
    <lineage>
        <taxon>Eukaryota</taxon>
        <taxon>Fungi</taxon>
        <taxon>Dikarya</taxon>
        <taxon>Basidiomycota</taxon>
        <taxon>Agaricomycotina</taxon>
        <taxon>Agaricomycetes</taxon>
        <taxon>Polyporales</taxon>
        <taxon>Polyporaceae</taxon>
        <taxon>Lentinus</taxon>
    </lineage>
</organism>
<proteinExistence type="predicted"/>
<sequence>MPPARAISSAPPVFAFRKTRSGCSFSPWDADRGVPLHAPAVLDYDALLQRSLEEKARITNNGRFPHEDEPDLDPQPVDQQVAASSASPDVPSLPSPFSSPLASLARPSRSPSPAPGAPPHVEQRPPIGSQPSRRELTKAEFHKRLQVEQYRAKRKLDRAKKQRAAGESVKAACKKYRSSAPIVHTKFALVPDNVHVASSSVIGRAMHVRARERKPMTLQDANKLGFEYVTWSGRCV</sequence>
<evidence type="ECO:0000313" key="3">
    <source>
        <dbReference type="Proteomes" id="UP000313359"/>
    </source>
</evidence>
<accession>A0A5C2RKG9</accession>
<feature type="compositionally biased region" description="Low complexity" evidence="1">
    <location>
        <begin position="75"/>
        <end position="109"/>
    </location>
</feature>
<feature type="compositionally biased region" description="Basic and acidic residues" evidence="1">
    <location>
        <begin position="132"/>
        <end position="144"/>
    </location>
</feature>
<reference evidence="2" key="1">
    <citation type="journal article" date="2018" name="Genome Biol. Evol.">
        <title>Genomics and development of Lentinus tigrinus, a white-rot wood-decaying mushroom with dimorphic fruiting bodies.</title>
        <authorList>
            <person name="Wu B."/>
            <person name="Xu Z."/>
            <person name="Knudson A."/>
            <person name="Carlson A."/>
            <person name="Chen N."/>
            <person name="Kovaka S."/>
            <person name="LaButti K."/>
            <person name="Lipzen A."/>
            <person name="Pennachio C."/>
            <person name="Riley R."/>
            <person name="Schakwitz W."/>
            <person name="Umezawa K."/>
            <person name="Ohm R.A."/>
            <person name="Grigoriev I.V."/>
            <person name="Nagy L.G."/>
            <person name="Gibbons J."/>
            <person name="Hibbett D."/>
        </authorList>
    </citation>
    <scope>NUCLEOTIDE SEQUENCE [LARGE SCALE GENOMIC DNA]</scope>
    <source>
        <strain evidence="2">ALCF2SS1-6</strain>
    </source>
</reference>
<dbReference type="AlphaFoldDB" id="A0A5C2RKG9"/>
<name>A0A5C2RKG9_9APHY</name>
<protein>
    <submittedName>
        <fullName evidence="2">Uncharacterized protein</fullName>
    </submittedName>
</protein>
<dbReference type="Proteomes" id="UP000313359">
    <property type="component" value="Unassembled WGS sequence"/>
</dbReference>
<evidence type="ECO:0000256" key="1">
    <source>
        <dbReference type="SAM" id="MobiDB-lite"/>
    </source>
</evidence>